<accession>A0A832ZYM0</accession>
<keyword evidence="1" id="KW-1133">Transmembrane helix</keyword>
<keyword evidence="1" id="KW-0472">Membrane</keyword>
<proteinExistence type="predicted"/>
<protein>
    <recommendedName>
        <fullName evidence="4">CARDB domain-containing protein</fullName>
    </recommendedName>
</protein>
<sequence length="495" mass="55787">MRRFLFLILFLIFSISVYGVEFVNFDYKNEYLEPGKTYDLWVVILAEEEMNNSVVGIYPYGVGSQYIEILKGKDYIGYLPEGVIDVGHFLIHIKEGTPSGDYKVVVYCNYTRDGREYSGNRVFEIPVRGKPALTLEYTPLIEEGMNSIYIVIKNGGTGTAQDVKLEFEEGENIYALSEGYIPYIKPGEGKAIEVKVYGVGAGMAKLPYVLQYSTPYNNLQLVEKSESEGIHSKTVTYTYKNQKRVEERGNLVFKVIPSDAVEIEVKNPSLPLGEITNFTLTLKNNYRDTRFTVIVERYYIGNSKKSLFLRKGEVGDVTFTLKMEEGGIKEIPVKVIFEGKEIERNISVDVIGRAELVLTGVNVEGIGNLIITGDLSNLGTGRAKGVLISLKKTEDVIPVKPYENYFIGILEPNDYGSFELHAKVVNETDVIPVVIQYRDENNRVVKMEKNISIMGMDIYLSKREKGGYLPLIFGALFLLGVLFLLYRTFLGKGSR</sequence>
<comment type="caution">
    <text evidence="2">The sequence shown here is derived from an EMBL/GenBank/DDBJ whole genome shotgun (WGS) entry which is preliminary data.</text>
</comment>
<reference evidence="2" key="1">
    <citation type="journal article" date="2020" name="ISME J.">
        <title>Gammaproteobacteria mediating utilization of methyl-, sulfur- and petroleum organic compounds in deep ocean hydrothermal plumes.</title>
        <authorList>
            <person name="Zhou Z."/>
            <person name="Liu Y."/>
            <person name="Pan J."/>
            <person name="Cron B.R."/>
            <person name="Toner B.M."/>
            <person name="Anantharaman K."/>
            <person name="Breier J.A."/>
            <person name="Dick G.J."/>
            <person name="Li M."/>
        </authorList>
    </citation>
    <scope>NUCLEOTIDE SEQUENCE</scope>
    <source>
        <strain evidence="2">SZUA-1534</strain>
    </source>
</reference>
<dbReference type="EMBL" id="DQVW01000018">
    <property type="protein sequence ID" value="HIQ32125.1"/>
    <property type="molecule type" value="Genomic_DNA"/>
</dbReference>
<dbReference type="PANTHER" id="PTHR35902:SF3">
    <property type="entry name" value="NPCBM-ASSOCIATED, NEW3 DOMAIN OF ALPHA-GALACTOSIDASE"/>
    <property type="match status" value="1"/>
</dbReference>
<name>A0A832ZYM0_9EURY</name>
<dbReference type="AlphaFoldDB" id="A0A832ZYM0"/>
<evidence type="ECO:0000313" key="3">
    <source>
        <dbReference type="Proteomes" id="UP000623215"/>
    </source>
</evidence>
<gene>
    <name evidence="2" type="ORF">EYH55_01400</name>
</gene>
<organism evidence="2 3">
    <name type="scientific">Methanothermococcus okinawensis</name>
    <dbReference type="NCBI Taxonomy" id="155863"/>
    <lineage>
        <taxon>Archaea</taxon>
        <taxon>Methanobacteriati</taxon>
        <taxon>Methanobacteriota</taxon>
        <taxon>Methanomada group</taxon>
        <taxon>Methanococci</taxon>
        <taxon>Methanococcales</taxon>
        <taxon>Methanococcaceae</taxon>
        <taxon>Methanothermococcus</taxon>
    </lineage>
</organism>
<feature type="transmembrane region" description="Helical" evidence="1">
    <location>
        <begin position="467"/>
        <end position="486"/>
    </location>
</feature>
<evidence type="ECO:0000256" key="1">
    <source>
        <dbReference type="SAM" id="Phobius"/>
    </source>
</evidence>
<evidence type="ECO:0000313" key="2">
    <source>
        <dbReference type="EMBL" id="HIQ32125.1"/>
    </source>
</evidence>
<keyword evidence="1" id="KW-0812">Transmembrane</keyword>
<dbReference type="Proteomes" id="UP000623215">
    <property type="component" value="Unassembled WGS sequence"/>
</dbReference>
<dbReference type="PANTHER" id="PTHR35902">
    <property type="entry name" value="S-LAYER DOMAIN-LIKE PROTEIN-RELATED"/>
    <property type="match status" value="1"/>
</dbReference>
<evidence type="ECO:0008006" key="4">
    <source>
        <dbReference type="Google" id="ProtNLM"/>
    </source>
</evidence>